<name>A0A401SL34_CHIPU</name>
<dbReference type="Proteomes" id="UP000287033">
    <property type="component" value="Unassembled WGS sequence"/>
</dbReference>
<gene>
    <name evidence="1" type="ORF">chiPu_0009552</name>
</gene>
<evidence type="ECO:0000313" key="1">
    <source>
        <dbReference type="EMBL" id="GCC31096.1"/>
    </source>
</evidence>
<protein>
    <submittedName>
        <fullName evidence="1">Uncharacterized protein</fullName>
    </submittedName>
</protein>
<sequence>MLTAAKPSVVSSASLLQGQDHIDLFPSSLRSPVGGEGDYKELLSLGDGPFGSRRTLVWFITSLPQNYNCQRLKVPHFE</sequence>
<dbReference type="EMBL" id="BEZZ01000341">
    <property type="protein sequence ID" value="GCC31096.1"/>
    <property type="molecule type" value="Genomic_DNA"/>
</dbReference>
<evidence type="ECO:0000313" key="2">
    <source>
        <dbReference type="Proteomes" id="UP000287033"/>
    </source>
</evidence>
<keyword evidence="2" id="KW-1185">Reference proteome</keyword>
<comment type="caution">
    <text evidence="1">The sequence shown here is derived from an EMBL/GenBank/DDBJ whole genome shotgun (WGS) entry which is preliminary data.</text>
</comment>
<organism evidence="1 2">
    <name type="scientific">Chiloscyllium punctatum</name>
    <name type="common">Brownbanded bambooshark</name>
    <name type="synonym">Hemiscyllium punctatum</name>
    <dbReference type="NCBI Taxonomy" id="137246"/>
    <lineage>
        <taxon>Eukaryota</taxon>
        <taxon>Metazoa</taxon>
        <taxon>Chordata</taxon>
        <taxon>Craniata</taxon>
        <taxon>Vertebrata</taxon>
        <taxon>Chondrichthyes</taxon>
        <taxon>Elasmobranchii</taxon>
        <taxon>Galeomorphii</taxon>
        <taxon>Galeoidea</taxon>
        <taxon>Orectolobiformes</taxon>
        <taxon>Hemiscylliidae</taxon>
        <taxon>Chiloscyllium</taxon>
    </lineage>
</organism>
<dbReference type="AlphaFoldDB" id="A0A401SL34"/>
<accession>A0A401SL34</accession>
<proteinExistence type="predicted"/>
<reference evidence="1 2" key="1">
    <citation type="journal article" date="2018" name="Nat. Ecol. Evol.">
        <title>Shark genomes provide insights into elasmobranch evolution and the origin of vertebrates.</title>
        <authorList>
            <person name="Hara Y"/>
            <person name="Yamaguchi K"/>
            <person name="Onimaru K"/>
            <person name="Kadota M"/>
            <person name="Koyanagi M"/>
            <person name="Keeley SD"/>
            <person name="Tatsumi K"/>
            <person name="Tanaka K"/>
            <person name="Motone F"/>
            <person name="Kageyama Y"/>
            <person name="Nozu R"/>
            <person name="Adachi N"/>
            <person name="Nishimura O"/>
            <person name="Nakagawa R"/>
            <person name="Tanegashima C"/>
            <person name="Kiyatake I"/>
            <person name="Matsumoto R"/>
            <person name="Murakumo K"/>
            <person name="Nishida K"/>
            <person name="Terakita A"/>
            <person name="Kuratani S"/>
            <person name="Sato K"/>
            <person name="Hyodo S Kuraku.S."/>
        </authorList>
    </citation>
    <scope>NUCLEOTIDE SEQUENCE [LARGE SCALE GENOMIC DNA]</scope>
</reference>